<reference evidence="1 2" key="1">
    <citation type="submission" date="2023-07" db="EMBL/GenBank/DDBJ databases">
        <title>Bacillus lucianemedeirus sp. nov, a new species isolated from an immunobiological production facility.</title>
        <authorList>
            <person name="Costa L.V."/>
            <person name="Miranda R.V.S.L."/>
            <person name="Brandao M.L.L."/>
            <person name="Reis C.M.F."/>
            <person name="Frazao A.M."/>
            <person name="Cruz F.V."/>
            <person name="Baio P.V.P."/>
            <person name="Veras J.F.C."/>
            <person name="Ramos J.N."/>
            <person name="Vieira V."/>
        </authorList>
    </citation>
    <scope>NUCLEOTIDE SEQUENCE [LARGE SCALE GENOMIC DNA]</scope>
    <source>
        <strain evidence="1 2">B190/17</strain>
    </source>
</reference>
<evidence type="ECO:0000313" key="1">
    <source>
        <dbReference type="EMBL" id="MFK2824811.1"/>
    </source>
</evidence>
<evidence type="ECO:0000313" key="2">
    <source>
        <dbReference type="Proteomes" id="UP001619911"/>
    </source>
</evidence>
<proteinExistence type="predicted"/>
<dbReference type="Proteomes" id="UP001619911">
    <property type="component" value="Unassembled WGS sequence"/>
</dbReference>
<accession>A0ABW8I827</accession>
<comment type="caution">
    <text evidence="1">The sequence shown here is derived from an EMBL/GenBank/DDBJ whole genome shotgun (WGS) entry which is preliminary data.</text>
</comment>
<gene>
    <name evidence="1" type="ORF">QYG89_03835</name>
</gene>
<name>A0ABW8I827_9BACI</name>
<dbReference type="InterPro" id="IPR020260">
    <property type="entry name" value="Uncharacterised_YueH"/>
</dbReference>
<dbReference type="EMBL" id="JAUIYO010000002">
    <property type="protein sequence ID" value="MFK2824811.1"/>
    <property type="molecule type" value="Genomic_DNA"/>
</dbReference>
<dbReference type="RefSeq" id="WP_404314755.1">
    <property type="nucleotide sequence ID" value="NZ_JAUIYO010000002.1"/>
</dbReference>
<keyword evidence="2" id="KW-1185">Reference proteome</keyword>
<organism evidence="1 2">
    <name type="scientific">Bacillus lumedeiriae</name>
    <dbReference type="NCBI Taxonomy" id="3058829"/>
    <lineage>
        <taxon>Bacteria</taxon>
        <taxon>Bacillati</taxon>
        <taxon>Bacillota</taxon>
        <taxon>Bacilli</taxon>
        <taxon>Bacillales</taxon>
        <taxon>Bacillaceae</taxon>
        <taxon>Bacillus</taxon>
    </lineage>
</organism>
<dbReference type="Pfam" id="PF14166">
    <property type="entry name" value="YueH"/>
    <property type="match status" value="1"/>
</dbReference>
<protein>
    <submittedName>
        <fullName evidence="1">YueH family protein</fullName>
    </submittedName>
</protein>
<sequence>MKIRKTYLNEEEVKVFIYENKKEETVVVAVPSAEWSISFTYEEAGEALIERLADSLAGTNLDAQSASEMSQRIYQWTHEM</sequence>